<evidence type="ECO:0000256" key="1">
    <source>
        <dbReference type="SAM" id="SignalP"/>
    </source>
</evidence>
<keyword evidence="1" id="KW-0732">Signal</keyword>
<accession>A0ABQ3E2K6</accession>
<keyword evidence="3" id="KW-1185">Reference proteome</keyword>
<name>A0ABQ3E2K6_9GAMM</name>
<evidence type="ECO:0000313" key="3">
    <source>
        <dbReference type="Proteomes" id="UP000646745"/>
    </source>
</evidence>
<gene>
    <name evidence="2" type="ORF">GCM10009038_24170</name>
</gene>
<feature type="chain" id="PRO_5046377449" description="Lipoprotein" evidence="1">
    <location>
        <begin position="19"/>
        <end position="111"/>
    </location>
</feature>
<proteinExistence type="predicted"/>
<comment type="caution">
    <text evidence="2">The sequence shown here is derived from an EMBL/GenBank/DDBJ whole genome shotgun (WGS) entry which is preliminary data.</text>
</comment>
<dbReference type="RefSeq" id="WP_189444970.1">
    <property type="nucleotide sequence ID" value="NZ_BMZI01000005.1"/>
</dbReference>
<organism evidence="2 3">
    <name type="scientific">Salinicola rhizosphaerae</name>
    <dbReference type="NCBI Taxonomy" id="1443141"/>
    <lineage>
        <taxon>Bacteria</taxon>
        <taxon>Pseudomonadati</taxon>
        <taxon>Pseudomonadota</taxon>
        <taxon>Gammaproteobacteria</taxon>
        <taxon>Oceanospirillales</taxon>
        <taxon>Halomonadaceae</taxon>
        <taxon>Salinicola</taxon>
    </lineage>
</organism>
<feature type="signal peptide" evidence="1">
    <location>
        <begin position="1"/>
        <end position="18"/>
    </location>
</feature>
<dbReference type="PROSITE" id="PS51257">
    <property type="entry name" value="PROKAR_LIPOPROTEIN"/>
    <property type="match status" value="1"/>
</dbReference>
<dbReference type="EMBL" id="BMZI01000005">
    <property type="protein sequence ID" value="GHB24254.1"/>
    <property type="molecule type" value="Genomic_DNA"/>
</dbReference>
<protein>
    <recommendedName>
        <fullName evidence="4">Lipoprotein</fullName>
    </recommendedName>
</protein>
<evidence type="ECO:0008006" key="4">
    <source>
        <dbReference type="Google" id="ProtNLM"/>
    </source>
</evidence>
<dbReference type="Proteomes" id="UP000646745">
    <property type="component" value="Unassembled WGS sequence"/>
</dbReference>
<sequence>MKTVIMMIAIAALGSALAGCNDKEPLGMEESLSIAALSQDADTYKNEFALAIRDLSTKDGCQPDVMREQGGFSRVTGADLYFIYCGNPANREHRWYLDPQSNKLGQEKNEI</sequence>
<reference evidence="3" key="1">
    <citation type="journal article" date="2019" name="Int. J. Syst. Evol. Microbiol.">
        <title>The Global Catalogue of Microorganisms (GCM) 10K type strain sequencing project: providing services to taxonomists for standard genome sequencing and annotation.</title>
        <authorList>
            <consortium name="The Broad Institute Genomics Platform"/>
            <consortium name="The Broad Institute Genome Sequencing Center for Infectious Disease"/>
            <person name="Wu L."/>
            <person name="Ma J."/>
        </authorList>
    </citation>
    <scope>NUCLEOTIDE SEQUENCE [LARGE SCALE GENOMIC DNA]</scope>
    <source>
        <strain evidence="3">KCTC 32998</strain>
    </source>
</reference>
<evidence type="ECO:0000313" key="2">
    <source>
        <dbReference type="EMBL" id="GHB24254.1"/>
    </source>
</evidence>